<dbReference type="RefSeq" id="WP_175617061.1">
    <property type="nucleotide sequence ID" value="NZ_FTOA01000004.1"/>
</dbReference>
<dbReference type="Proteomes" id="UP000185678">
    <property type="component" value="Unassembled WGS sequence"/>
</dbReference>
<gene>
    <name evidence="1" type="ORF">SAMN05421779_104195</name>
</gene>
<evidence type="ECO:0000313" key="2">
    <source>
        <dbReference type="Proteomes" id="UP000185678"/>
    </source>
</evidence>
<sequence>MPHPPRAVLRRIMLGVLFALLALLAYGSIIAKVGTHGADEFLARVHGKAYH</sequence>
<name>A0A1N7MKN2_9PROT</name>
<reference evidence="1 2" key="1">
    <citation type="submission" date="2017-01" db="EMBL/GenBank/DDBJ databases">
        <authorList>
            <person name="Mah S.A."/>
            <person name="Swanson W.J."/>
            <person name="Moy G.W."/>
            <person name="Vacquier V.D."/>
        </authorList>
    </citation>
    <scope>NUCLEOTIDE SEQUENCE [LARGE SCALE GENOMIC DNA]</scope>
    <source>
        <strain evidence="1 2">DSM 11589</strain>
    </source>
</reference>
<dbReference type="STRING" id="80876.SAMN05421779_104195"/>
<dbReference type="EMBL" id="FTOA01000004">
    <property type="protein sequence ID" value="SIS86725.1"/>
    <property type="molecule type" value="Genomic_DNA"/>
</dbReference>
<dbReference type="AlphaFoldDB" id="A0A1N7MKN2"/>
<keyword evidence="2" id="KW-1185">Reference proteome</keyword>
<accession>A0A1N7MKN2</accession>
<organism evidence="1 2">
    <name type="scientific">Insolitispirillum peregrinum</name>
    <dbReference type="NCBI Taxonomy" id="80876"/>
    <lineage>
        <taxon>Bacteria</taxon>
        <taxon>Pseudomonadati</taxon>
        <taxon>Pseudomonadota</taxon>
        <taxon>Alphaproteobacteria</taxon>
        <taxon>Rhodospirillales</taxon>
        <taxon>Novispirillaceae</taxon>
        <taxon>Insolitispirillum</taxon>
    </lineage>
</organism>
<proteinExistence type="predicted"/>
<evidence type="ECO:0000313" key="1">
    <source>
        <dbReference type="EMBL" id="SIS86725.1"/>
    </source>
</evidence>
<protein>
    <submittedName>
        <fullName evidence="1">Uncharacterized protein</fullName>
    </submittedName>
</protein>